<dbReference type="EMBL" id="JBHDIY010000002">
    <property type="protein sequence ID" value="MFL4469031.1"/>
    <property type="molecule type" value="Genomic_DNA"/>
</dbReference>
<gene>
    <name evidence="1" type="ORF">ACERZ8_03775</name>
</gene>
<evidence type="ECO:0000313" key="1">
    <source>
        <dbReference type="EMBL" id="MFL4469031.1"/>
    </source>
</evidence>
<reference evidence="1 2" key="1">
    <citation type="submission" date="2024-08" db="EMBL/GenBank/DDBJ databases">
        <title>Tateyamaria sp. nov., isolated from marine algae.</title>
        <authorList>
            <person name="Choi B.J."/>
            <person name="Kim J.M."/>
            <person name="Lee J.K."/>
            <person name="Choi D.G."/>
            <person name="Bayburt H."/>
            <person name="Baek J.H."/>
            <person name="Han D.M."/>
            <person name="Jeon C.O."/>
        </authorList>
    </citation>
    <scope>NUCLEOTIDE SEQUENCE [LARGE SCALE GENOMIC DNA]</scope>
    <source>
        <strain evidence="1 2">KMU-156</strain>
    </source>
</reference>
<evidence type="ECO:0000313" key="2">
    <source>
        <dbReference type="Proteomes" id="UP001627408"/>
    </source>
</evidence>
<dbReference type="Proteomes" id="UP001627408">
    <property type="component" value="Unassembled WGS sequence"/>
</dbReference>
<protein>
    <submittedName>
        <fullName evidence="1">Uncharacterized protein</fullName>
    </submittedName>
</protein>
<proteinExistence type="predicted"/>
<keyword evidence="2" id="KW-1185">Reference proteome</keyword>
<name>A0ABW8UST3_9RHOB</name>
<dbReference type="RefSeq" id="WP_407590791.1">
    <property type="nucleotide sequence ID" value="NZ_JBHDIY010000002.1"/>
</dbReference>
<organism evidence="1 2">
    <name type="scientific">Tateyamaria armeniaca</name>
    <dbReference type="NCBI Taxonomy" id="2518930"/>
    <lineage>
        <taxon>Bacteria</taxon>
        <taxon>Pseudomonadati</taxon>
        <taxon>Pseudomonadota</taxon>
        <taxon>Alphaproteobacteria</taxon>
        <taxon>Rhodobacterales</taxon>
        <taxon>Roseobacteraceae</taxon>
        <taxon>Tateyamaria</taxon>
    </lineage>
</organism>
<sequence>MNPANFYTRGVKEFMDDYWAAWLPSKVYSLGDVGRLNNSQFERIGSLDDYSIPYKIKRSSARGPLEISSGLSFSVDFTSDAKHRVQEGFEHSGDISLHIGFQTEGSFLVEINDSSSLSLVEAPSLEASIIDKYVSGEWKRDFFVVTDIVKADLATIIVAKEKGASLEFKISGSHSNDCRALIDASAQISLKRQKGDLFKMLSAKGTTPFFQLSHLKLRPFSTPKFKRRNMLPTDIEMPDPATIISQPGVRSRIRLELASP</sequence>
<accession>A0ABW8UST3</accession>
<comment type="caution">
    <text evidence="1">The sequence shown here is derived from an EMBL/GenBank/DDBJ whole genome shotgun (WGS) entry which is preliminary data.</text>
</comment>